<dbReference type="EMBL" id="CP045875">
    <property type="protein sequence ID" value="QGG46312.1"/>
    <property type="molecule type" value="Genomic_DNA"/>
</dbReference>
<feature type="domain" description="Endonuclease GajA/Old nuclease/RecF-like AAA" evidence="1">
    <location>
        <begin position="1"/>
        <end position="389"/>
    </location>
</feature>
<accession>A0A5Q2MZF3</accession>
<reference evidence="4" key="1">
    <citation type="submission" date="2019-11" db="EMBL/GenBank/DDBJ databases">
        <title>Genome sequence of Heliorestis convoluta strain HH, an alkaliphilic and minimalistic phototrophic bacterium from a soda lake in Egypt.</title>
        <authorList>
            <person name="Dewey E.D."/>
            <person name="Stokes L.M."/>
            <person name="Burchell B.M."/>
            <person name="Shaffer K.N."/>
            <person name="Huntington A.M."/>
            <person name="Baker J.M."/>
            <person name="Nadendla S."/>
            <person name="Giglio M.G."/>
            <person name="Touchman J.W."/>
            <person name="Blankenship R.E."/>
            <person name="Madigan M.T."/>
            <person name="Sattley W.M."/>
        </authorList>
    </citation>
    <scope>NUCLEOTIDE SEQUENCE [LARGE SCALE GENOMIC DNA]</scope>
    <source>
        <strain evidence="4">HH</strain>
    </source>
</reference>
<feature type="domain" description="OLD protein-like TOPRIM" evidence="2">
    <location>
        <begin position="444"/>
        <end position="524"/>
    </location>
</feature>
<dbReference type="InterPro" id="IPR034139">
    <property type="entry name" value="TOPRIM_OLD"/>
</dbReference>
<dbReference type="Pfam" id="PF20469">
    <property type="entry name" value="OLD-like_TOPRIM"/>
    <property type="match status" value="1"/>
</dbReference>
<dbReference type="InterPro" id="IPR041685">
    <property type="entry name" value="AAA_GajA/Old/RecF-like"/>
</dbReference>
<evidence type="ECO:0000313" key="3">
    <source>
        <dbReference type="EMBL" id="QGG46312.1"/>
    </source>
</evidence>
<dbReference type="Gene3D" id="3.40.50.300">
    <property type="entry name" value="P-loop containing nucleotide triphosphate hydrolases"/>
    <property type="match status" value="1"/>
</dbReference>
<sequence>MYISQIEIFNFRSFQQNVIEFNEGMNVIIGHNNAGKTNLLSALGLIFNQNQRYRPDVEDFNKNIPICHYLTKNEKGIYIPPKITISVWIQESSEFSNELSDDNNVIYAWRIIVDRPYLAKLTYEFFLPEGAIFANYQKDIQKLVDEKKDIEIDFWDLLKRKYIRKYISRIYGGDEKLRNRANSEELSKFDYQFLDAIRDVEKKLLTGKNILLKEVLTYFLDYQLEGENDAELQDEREKRYENFREESGKLIKSLKERIHTEPILDYAKNVGASIEGIPNFEGRINEVELFSALSLIIEKETGIKIPVTHNGLGYNNLIYMSILLAKMQMQCTDYVNEDEQKVFPMLLIEEPEAHLHPAMQYKFLKFLKQKLKEKDKVRQIFITTHSTHITAAVDLDEIIILNIAQQQKLNVSYPGKVFDLDSEEDKKSKAYVKRFLDATKSDMLFAKSIIMVEGIAEQLLLSCFADYVKKEKHIPVSLEDNHVCVVNISGRYFNHFLKLFYYAEQDPLRKSAINKRISCITDTDPTKRKIEKKAKNTKCFPFELQSNPKEYTYKDESTVLFELKQKQKDHNNIRIFSQLKGKGKTFEYELAYWNPTCQLLLTDYVSNRNELESLMSLYLDGKDLDEMLTRVKSEKLISKIKAAPQTWEEKEKKKALIAARYLQSVESNKGEHALELAYQLRKNLEKGQPVSFRVPPYIEEAILWACGQEEG</sequence>
<organism evidence="3 4">
    <name type="scientific">Heliorestis convoluta</name>
    <dbReference type="NCBI Taxonomy" id="356322"/>
    <lineage>
        <taxon>Bacteria</taxon>
        <taxon>Bacillati</taxon>
        <taxon>Bacillota</taxon>
        <taxon>Clostridia</taxon>
        <taxon>Eubacteriales</taxon>
        <taxon>Heliobacteriaceae</taxon>
        <taxon>Heliorestis</taxon>
    </lineage>
</organism>
<dbReference type="SUPFAM" id="SSF52540">
    <property type="entry name" value="P-loop containing nucleoside triphosphate hydrolases"/>
    <property type="match status" value="1"/>
</dbReference>
<dbReference type="OrthoDB" id="9810873at2"/>
<dbReference type="Proteomes" id="UP000366051">
    <property type="component" value="Chromosome"/>
</dbReference>
<dbReference type="Pfam" id="PF13175">
    <property type="entry name" value="AAA_15"/>
    <property type="match status" value="1"/>
</dbReference>
<keyword evidence="4" id="KW-1185">Reference proteome</keyword>
<dbReference type="InterPro" id="IPR051396">
    <property type="entry name" value="Bact_Antivir_Def_Nuclease"/>
</dbReference>
<gene>
    <name evidence="3" type="ORF">FTV88_0133</name>
</gene>
<dbReference type="CDD" id="cd01026">
    <property type="entry name" value="TOPRIM_OLD"/>
    <property type="match status" value="1"/>
</dbReference>
<evidence type="ECO:0000313" key="4">
    <source>
        <dbReference type="Proteomes" id="UP000366051"/>
    </source>
</evidence>
<proteinExistence type="predicted"/>
<dbReference type="PANTHER" id="PTHR43581">
    <property type="entry name" value="ATP/GTP PHOSPHATASE"/>
    <property type="match status" value="1"/>
</dbReference>
<dbReference type="KEGG" id="hcv:FTV88_0133"/>
<evidence type="ECO:0000259" key="1">
    <source>
        <dbReference type="Pfam" id="PF13175"/>
    </source>
</evidence>
<name>A0A5Q2MZF3_9FIRM</name>
<dbReference type="RefSeq" id="WP_153723906.1">
    <property type="nucleotide sequence ID" value="NZ_CP045875.1"/>
</dbReference>
<dbReference type="PANTHER" id="PTHR43581:SF4">
    <property type="entry name" value="ATP_GTP PHOSPHATASE"/>
    <property type="match status" value="1"/>
</dbReference>
<protein>
    <submittedName>
        <fullName evidence="3">SMC N terminal domain protein</fullName>
    </submittedName>
</protein>
<dbReference type="AlphaFoldDB" id="A0A5Q2MZF3"/>
<dbReference type="InterPro" id="IPR027417">
    <property type="entry name" value="P-loop_NTPase"/>
</dbReference>
<evidence type="ECO:0000259" key="2">
    <source>
        <dbReference type="Pfam" id="PF20469"/>
    </source>
</evidence>